<comment type="caution">
    <text evidence="2">The sequence shown here is derived from an EMBL/GenBank/DDBJ whole genome shotgun (WGS) entry which is preliminary data.</text>
</comment>
<sequence length="486" mass="54620">MQPDGHSFRVLTYNILARSLGSNTIPWVLNVSPQTRARIEDKTGEAFGTWRRTNVDDEYKRHWHKNFHSGDYAAMRALWGCRVLRSDSDIPEKLSGLKFESEDKVLYVKGGLPTVATTLRGVLRRSLGEAEGLRLFAEVSEQDATVYDWAARGPRVFDVCTCADIVALCEYDIHNVHASYKNGDQPFHAAMASQGYDGAFFTDPLIGRTPPAGLGVFWRSDVFELVEEQSDRIIACNTTTVSLSNHDLLEKWHPLVVPPTEGGGVTATDLPAADRRQAAVARLRHKASGRIVCVVAVHLMTTSRDGLCGNQDLHAMPARWRSGVHPTHWLIPHRRRARRDPLSRRGARRRARHNKEHSRRESGRRRRGRAVWGFQHAAVGNARLERRRGLQARHRVGRRRRVFLGRADLTGRLRARARLGGLRGRVHVEERRPVTLDRLCLLRRVPGAPGPERRLGAGRRDPGPRAPVGPPAARVHVPVFLTITVI</sequence>
<gene>
    <name evidence="2" type="ORF">PECAL_2P07110</name>
</gene>
<accession>A0A8J2S9Q5</accession>
<evidence type="ECO:0000256" key="1">
    <source>
        <dbReference type="SAM" id="MobiDB-lite"/>
    </source>
</evidence>
<dbReference type="OrthoDB" id="191899at2759"/>
<keyword evidence="3" id="KW-1185">Reference proteome</keyword>
<feature type="compositionally biased region" description="Basic residues" evidence="1">
    <location>
        <begin position="345"/>
        <end position="369"/>
    </location>
</feature>
<feature type="compositionally biased region" description="Basic and acidic residues" evidence="1">
    <location>
        <begin position="451"/>
        <end position="463"/>
    </location>
</feature>
<dbReference type="Proteomes" id="UP000789595">
    <property type="component" value="Unassembled WGS sequence"/>
</dbReference>
<organism evidence="2 3">
    <name type="scientific">Pelagomonas calceolata</name>
    <dbReference type="NCBI Taxonomy" id="35677"/>
    <lineage>
        <taxon>Eukaryota</taxon>
        <taxon>Sar</taxon>
        <taxon>Stramenopiles</taxon>
        <taxon>Ochrophyta</taxon>
        <taxon>Pelagophyceae</taxon>
        <taxon>Pelagomonadales</taxon>
        <taxon>Pelagomonadaceae</taxon>
        <taxon>Pelagomonas</taxon>
    </lineage>
</organism>
<protein>
    <submittedName>
        <fullName evidence="2">Uncharacterized protein</fullName>
    </submittedName>
</protein>
<feature type="region of interest" description="Disordered" evidence="1">
    <location>
        <begin position="450"/>
        <end position="470"/>
    </location>
</feature>
<dbReference type="Gene3D" id="3.60.10.10">
    <property type="entry name" value="Endonuclease/exonuclease/phosphatase"/>
    <property type="match status" value="1"/>
</dbReference>
<dbReference type="AlphaFoldDB" id="A0A8J2S9Q5"/>
<feature type="non-terminal residue" evidence="2">
    <location>
        <position position="486"/>
    </location>
</feature>
<evidence type="ECO:0000313" key="3">
    <source>
        <dbReference type="Proteomes" id="UP000789595"/>
    </source>
</evidence>
<evidence type="ECO:0000313" key="2">
    <source>
        <dbReference type="EMBL" id="CAH0367678.1"/>
    </source>
</evidence>
<name>A0A8J2S9Q5_9STRA</name>
<dbReference type="EMBL" id="CAKKNE010000002">
    <property type="protein sequence ID" value="CAH0367678.1"/>
    <property type="molecule type" value="Genomic_DNA"/>
</dbReference>
<dbReference type="InterPro" id="IPR036691">
    <property type="entry name" value="Endo/exonu/phosph_ase_sf"/>
</dbReference>
<proteinExistence type="predicted"/>
<dbReference type="SUPFAM" id="SSF56219">
    <property type="entry name" value="DNase I-like"/>
    <property type="match status" value="1"/>
</dbReference>
<reference evidence="2" key="1">
    <citation type="submission" date="2021-11" db="EMBL/GenBank/DDBJ databases">
        <authorList>
            <consortium name="Genoscope - CEA"/>
            <person name="William W."/>
        </authorList>
    </citation>
    <scope>NUCLEOTIDE SEQUENCE</scope>
</reference>
<feature type="region of interest" description="Disordered" evidence="1">
    <location>
        <begin position="335"/>
        <end position="369"/>
    </location>
</feature>